<reference evidence="4 5" key="1">
    <citation type="submission" date="2018-05" db="EMBL/GenBank/DDBJ databases">
        <title>Brachybacterium sp. M1HQ-2T, whole genome shotgun sequence.</title>
        <authorList>
            <person name="Tuo L."/>
        </authorList>
    </citation>
    <scope>NUCLEOTIDE SEQUENCE [LARGE SCALE GENOMIC DNA]</scope>
    <source>
        <strain evidence="4 5">M1HQ-2</strain>
    </source>
</reference>
<name>A0A2U2RJI9_9MICO</name>
<keyword evidence="4" id="KW-0645">Protease</keyword>
<comment type="caution">
    <text evidence="4">The sequence shown here is derived from an EMBL/GenBank/DDBJ whole genome shotgun (WGS) entry which is preliminary data.</text>
</comment>
<evidence type="ECO:0000256" key="2">
    <source>
        <dbReference type="SAM" id="Phobius"/>
    </source>
</evidence>
<dbReference type="GO" id="GO:0006508">
    <property type="term" value="P:proteolysis"/>
    <property type="evidence" value="ECO:0007669"/>
    <property type="project" value="UniProtKB-KW"/>
</dbReference>
<gene>
    <name evidence="4" type="ORF">DEO23_09475</name>
</gene>
<dbReference type="AlphaFoldDB" id="A0A2U2RJI9"/>
<feature type="transmembrane region" description="Helical" evidence="2">
    <location>
        <begin position="164"/>
        <end position="185"/>
    </location>
</feature>
<keyword evidence="2" id="KW-0472">Membrane</keyword>
<feature type="transmembrane region" description="Helical" evidence="2">
    <location>
        <begin position="254"/>
        <end position="273"/>
    </location>
</feature>
<feature type="region of interest" description="Disordered" evidence="1">
    <location>
        <begin position="300"/>
        <end position="323"/>
    </location>
</feature>
<organism evidence="4 5">
    <name type="scientific">Brachybacterium endophyticum</name>
    <dbReference type="NCBI Taxonomy" id="2182385"/>
    <lineage>
        <taxon>Bacteria</taxon>
        <taxon>Bacillati</taxon>
        <taxon>Actinomycetota</taxon>
        <taxon>Actinomycetes</taxon>
        <taxon>Micrococcales</taxon>
        <taxon>Dermabacteraceae</taxon>
        <taxon>Brachybacterium</taxon>
    </lineage>
</organism>
<keyword evidence="2" id="KW-0812">Transmembrane</keyword>
<dbReference type="PANTHER" id="PTHR35797:SF1">
    <property type="entry name" value="PROTEASE"/>
    <property type="match status" value="1"/>
</dbReference>
<dbReference type="OrthoDB" id="3693644at2"/>
<dbReference type="PANTHER" id="PTHR35797">
    <property type="entry name" value="PROTEASE-RELATED"/>
    <property type="match status" value="1"/>
</dbReference>
<dbReference type="GO" id="GO:0004175">
    <property type="term" value="F:endopeptidase activity"/>
    <property type="evidence" value="ECO:0007669"/>
    <property type="project" value="UniProtKB-ARBA"/>
</dbReference>
<evidence type="ECO:0000259" key="3">
    <source>
        <dbReference type="Pfam" id="PF02517"/>
    </source>
</evidence>
<feature type="transmembrane region" description="Helical" evidence="2">
    <location>
        <begin position="52"/>
        <end position="73"/>
    </location>
</feature>
<dbReference type="GO" id="GO:0080120">
    <property type="term" value="P:CAAX-box protein maturation"/>
    <property type="evidence" value="ECO:0007669"/>
    <property type="project" value="UniProtKB-ARBA"/>
</dbReference>
<feature type="transmembrane region" description="Helical" evidence="2">
    <location>
        <begin position="230"/>
        <end position="248"/>
    </location>
</feature>
<feature type="compositionally biased region" description="Polar residues" evidence="1">
    <location>
        <begin position="307"/>
        <end position="323"/>
    </location>
</feature>
<evidence type="ECO:0000313" key="5">
    <source>
        <dbReference type="Proteomes" id="UP000245590"/>
    </source>
</evidence>
<evidence type="ECO:0000313" key="4">
    <source>
        <dbReference type="EMBL" id="PWH06038.1"/>
    </source>
</evidence>
<dbReference type="InterPro" id="IPR042150">
    <property type="entry name" value="MmRce1-like"/>
</dbReference>
<feature type="transmembrane region" description="Helical" evidence="2">
    <location>
        <begin position="12"/>
        <end position="32"/>
    </location>
</feature>
<dbReference type="EMBL" id="QFKX01000003">
    <property type="protein sequence ID" value="PWH06038.1"/>
    <property type="molecule type" value="Genomic_DNA"/>
</dbReference>
<dbReference type="Pfam" id="PF02517">
    <property type="entry name" value="Rce1-like"/>
    <property type="match status" value="1"/>
</dbReference>
<feature type="transmembrane region" description="Helical" evidence="2">
    <location>
        <begin position="93"/>
        <end position="116"/>
    </location>
</feature>
<feature type="transmembrane region" description="Helical" evidence="2">
    <location>
        <begin position="122"/>
        <end position="143"/>
    </location>
</feature>
<feature type="domain" description="CAAX prenyl protease 2/Lysostaphin resistance protein A-like" evidence="3">
    <location>
        <begin position="134"/>
        <end position="236"/>
    </location>
</feature>
<dbReference type="GO" id="GO:0008237">
    <property type="term" value="F:metallopeptidase activity"/>
    <property type="evidence" value="ECO:0007669"/>
    <property type="project" value="UniProtKB-KW"/>
</dbReference>
<feature type="transmembrane region" description="Helical" evidence="2">
    <location>
        <begin position="197"/>
        <end position="218"/>
    </location>
</feature>
<proteinExistence type="predicted"/>
<keyword evidence="5" id="KW-1185">Reference proteome</keyword>
<dbReference type="RefSeq" id="WP_109275785.1">
    <property type="nucleotide sequence ID" value="NZ_QFKX01000003.1"/>
</dbReference>
<sequence>MLDLIRSRPILSYFVLACGLSWLGWLNYILSANGLGVTDVEYPVILGSTQPLGVLPGAYLGPIGSALIVTAVVDGRAGLRAWAGRLLRFRVNWRWYAVSLLAVPAGLIVAGTAVSLAMGGSVVAPSLALLVLYPPLLVLQLLTTGLAEEPGWRDFALNRLQKRFSPLAAAAILGPVWALWHYPLFLTDWAEGSGRNVASLLFFTVFCLSFNVVMSWVFNRTDESLPLSMFMHVSVNNFVSVIWSAMFPTIPSQVVTPILAVTALTAAITIILATRGRLGRSPRPASLPVHELPALEEIEGQEAPSAPVTQTADASRQGLPSGS</sequence>
<protein>
    <submittedName>
        <fullName evidence="4">CPBP family intramembrane metalloprotease domain-containing protein</fullName>
    </submittedName>
</protein>
<accession>A0A2U2RJI9</accession>
<evidence type="ECO:0000256" key="1">
    <source>
        <dbReference type="SAM" id="MobiDB-lite"/>
    </source>
</evidence>
<keyword evidence="4" id="KW-0378">Hydrolase</keyword>
<dbReference type="Proteomes" id="UP000245590">
    <property type="component" value="Unassembled WGS sequence"/>
</dbReference>
<keyword evidence="4" id="KW-0482">Metalloprotease</keyword>
<keyword evidence="2" id="KW-1133">Transmembrane helix</keyword>
<dbReference type="InterPro" id="IPR003675">
    <property type="entry name" value="Rce1/LyrA-like_dom"/>
</dbReference>